<proteinExistence type="predicted"/>
<feature type="region of interest" description="Disordered" evidence="1">
    <location>
        <begin position="92"/>
        <end position="118"/>
    </location>
</feature>
<name>A0A370TH12_9HELO</name>
<evidence type="ECO:0000313" key="4">
    <source>
        <dbReference type="Proteomes" id="UP000254866"/>
    </source>
</evidence>
<dbReference type="AlphaFoldDB" id="A0A370TH12"/>
<keyword evidence="2" id="KW-1133">Transmembrane helix</keyword>
<evidence type="ECO:0000313" key="3">
    <source>
        <dbReference type="EMBL" id="RDL34473.1"/>
    </source>
</evidence>
<dbReference type="GeneID" id="43600450"/>
<evidence type="ECO:0000256" key="2">
    <source>
        <dbReference type="SAM" id="Phobius"/>
    </source>
</evidence>
<organism evidence="3 4">
    <name type="scientific">Venustampulla echinocandica</name>
    <dbReference type="NCBI Taxonomy" id="2656787"/>
    <lineage>
        <taxon>Eukaryota</taxon>
        <taxon>Fungi</taxon>
        <taxon>Dikarya</taxon>
        <taxon>Ascomycota</taxon>
        <taxon>Pezizomycotina</taxon>
        <taxon>Leotiomycetes</taxon>
        <taxon>Helotiales</taxon>
        <taxon>Pleuroascaceae</taxon>
        <taxon>Venustampulla</taxon>
    </lineage>
</organism>
<keyword evidence="2" id="KW-0812">Transmembrane</keyword>
<dbReference type="EMBL" id="NPIC01000007">
    <property type="protein sequence ID" value="RDL34473.1"/>
    <property type="molecule type" value="Genomic_DNA"/>
</dbReference>
<dbReference type="RefSeq" id="XP_031867455.1">
    <property type="nucleotide sequence ID" value="XM_032016224.1"/>
</dbReference>
<protein>
    <submittedName>
        <fullName evidence="3">Uncharacterized protein</fullName>
    </submittedName>
</protein>
<keyword evidence="4" id="KW-1185">Reference proteome</keyword>
<sequence length="547" mass="62105">MPGSKFPLSSGDKLSAAPAAIRHRRQRGGSKTNRIQEATSSIQNGERQLQSMLYSNQPHQASAFAQLPQGIPSSANFGDDFYRVAHDINIHGDGVPPEPVPRKPKNAPRQPKESTAYDPGIASGCLEFVWTTLTRIRRQLLHPASRLLVWGLRHCWPILLMLVVIAVLLVFSIWHLCLPPWVSQFWTVCHLNQRNPLCSTYNPIVTQLHFCAPAPAHYVIDPDAFLLPLEDIHDLTGDDTDDRTRHLPLAFGQLFFKIHEYASYVSFHDFENASALVSKLTDLADTTSEVREDIVGWLFLVRYSRREMSFETLSMMEILQKEYLAYSCGYIRWYILAYFWTYKPTVTTEQLTLWINHMTSLYNLAGEVRSGGGELTKKLDNLENDFVSISKSTVKEIERRRRSLRHEKRKSWFTRNTAEIAEIESVLDDIAIWKGISDTVLHECTQTRDIARGIQKRIEILTPQLLDARTWLNAHKSNVLEIDGMTLKDMLEALMKEVRFLIASEIEVTKKSRKNHQTTRSGGRGSLDGHGSLLLSCGGCCNTGGED</sequence>
<comment type="caution">
    <text evidence="3">The sequence shown here is derived from an EMBL/GenBank/DDBJ whole genome shotgun (WGS) entry which is preliminary data.</text>
</comment>
<gene>
    <name evidence="3" type="ORF">BP5553_07601</name>
</gene>
<reference evidence="3 4" key="1">
    <citation type="journal article" date="2018" name="IMA Fungus">
        <title>IMA Genome-F 9: Draft genome sequence of Annulohypoxylon stygium, Aspergillus mulundensis, Berkeleyomyces basicola (syn. Thielaviopsis basicola), Ceratocystis smalleyi, two Cercospora beticola strains, Coleophoma cylindrospora, Fusarium fracticaudum, Phialophora cf. hyalina, and Morchella septimelata.</title>
        <authorList>
            <person name="Wingfield B.D."/>
            <person name="Bills G.F."/>
            <person name="Dong Y."/>
            <person name="Huang W."/>
            <person name="Nel W.J."/>
            <person name="Swalarsk-Parry B.S."/>
            <person name="Vaghefi N."/>
            <person name="Wilken P.M."/>
            <person name="An Z."/>
            <person name="de Beer Z.W."/>
            <person name="De Vos L."/>
            <person name="Chen L."/>
            <person name="Duong T.A."/>
            <person name="Gao Y."/>
            <person name="Hammerbacher A."/>
            <person name="Kikkert J.R."/>
            <person name="Li Y."/>
            <person name="Li H."/>
            <person name="Li K."/>
            <person name="Li Q."/>
            <person name="Liu X."/>
            <person name="Ma X."/>
            <person name="Naidoo K."/>
            <person name="Pethybridge S.J."/>
            <person name="Sun J."/>
            <person name="Steenkamp E.T."/>
            <person name="van der Nest M.A."/>
            <person name="van Wyk S."/>
            <person name="Wingfield M.J."/>
            <person name="Xiong C."/>
            <person name="Yue Q."/>
            <person name="Zhang X."/>
        </authorList>
    </citation>
    <scope>NUCLEOTIDE SEQUENCE [LARGE SCALE GENOMIC DNA]</scope>
    <source>
        <strain evidence="3 4">BP 5553</strain>
    </source>
</reference>
<feature type="region of interest" description="Disordered" evidence="1">
    <location>
        <begin position="1"/>
        <end position="44"/>
    </location>
</feature>
<accession>A0A370TH12</accession>
<dbReference type="Proteomes" id="UP000254866">
    <property type="component" value="Unassembled WGS sequence"/>
</dbReference>
<feature type="compositionally biased region" description="Polar residues" evidence="1">
    <location>
        <begin position="29"/>
        <end position="44"/>
    </location>
</feature>
<feature type="transmembrane region" description="Helical" evidence="2">
    <location>
        <begin position="155"/>
        <end position="174"/>
    </location>
</feature>
<evidence type="ECO:0000256" key="1">
    <source>
        <dbReference type="SAM" id="MobiDB-lite"/>
    </source>
</evidence>
<keyword evidence="2" id="KW-0472">Membrane</keyword>